<dbReference type="SUPFAM" id="SSF52980">
    <property type="entry name" value="Restriction endonuclease-like"/>
    <property type="match status" value="1"/>
</dbReference>
<gene>
    <name evidence="1" type="ORF">GCM10009755_06180</name>
</gene>
<name>A0ABN2T7I6_9MICO</name>
<sequence>MSGFAETEQSNAISAPVTDANRVLGTPSRLPTNDTLVALERHLMRFDAFLFTLVTKCAILDTMTAQNLSFNGHRIVHPVENCTRELAAIDVRVPIRVDDAHRRGISTYATSSRGSMDRQVFGVRMSDSRQETLYAPAWADSTWIEIHERARAVQLVRPESVLVGAAAGVLLGFALPRRLELAARERIDIAVPTDLPVIRRQGIRGRRFSHLAPADFFGVRVDSVTNVIASLAGDLTEYEATAVLDGVVGPFRSSPVMSRTEIADALHAHLRYRGKRVLMSALARARDNVRSPRETTLRLQIVDAGLPEPRIAAPVHLRETPSPVHPDLSYEDEMIAIEYDGRGHWNEDQRTYDSTRYAQLSAAGWLVLTVTKQTDMGQWLDALRKHLGARRGLAAIRRLRRSA</sequence>
<accession>A0ABN2T7I6</accession>
<evidence type="ECO:0008006" key="3">
    <source>
        <dbReference type="Google" id="ProtNLM"/>
    </source>
</evidence>
<evidence type="ECO:0000313" key="2">
    <source>
        <dbReference type="Proteomes" id="UP001500755"/>
    </source>
</evidence>
<reference evidence="1 2" key="1">
    <citation type="journal article" date="2019" name="Int. J. Syst. Evol. Microbiol.">
        <title>The Global Catalogue of Microorganisms (GCM) 10K type strain sequencing project: providing services to taxonomists for standard genome sequencing and annotation.</title>
        <authorList>
            <consortium name="The Broad Institute Genomics Platform"/>
            <consortium name="The Broad Institute Genome Sequencing Center for Infectious Disease"/>
            <person name="Wu L."/>
            <person name="Ma J."/>
        </authorList>
    </citation>
    <scope>NUCLEOTIDE SEQUENCE [LARGE SCALE GENOMIC DNA]</scope>
    <source>
        <strain evidence="1 2">JCM 14546</strain>
    </source>
</reference>
<organism evidence="1 2">
    <name type="scientific">Brevibacterium samyangense</name>
    <dbReference type="NCBI Taxonomy" id="366888"/>
    <lineage>
        <taxon>Bacteria</taxon>
        <taxon>Bacillati</taxon>
        <taxon>Actinomycetota</taxon>
        <taxon>Actinomycetes</taxon>
        <taxon>Micrococcales</taxon>
        <taxon>Brevibacteriaceae</taxon>
        <taxon>Brevibacterium</taxon>
    </lineage>
</organism>
<dbReference type="InterPro" id="IPR011335">
    <property type="entry name" value="Restrct_endonuc-II-like"/>
</dbReference>
<dbReference type="EMBL" id="BAAANO010000005">
    <property type="protein sequence ID" value="GAA2000873.1"/>
    <property type="molecule type" value="Genomic_DNA"/>
</dbReference>
<dbReference type="Proteomes" id="UP001500755">
    <property type="component" value="Unassembled WGS sequence"/>
</dbReference>
<comment type="caution">
    <text evidence="1">The sequence shown here is derived from an EMBL/GenBank/DDBJ whole genome shotgun (WGS) entry which is preliminary data.</text>
</comment>
<protein>
    <recommendedName>
        <fullName evidence="3">DUF559 domain-containing protein</fullName>
    </recommendedName>
</protein>
<proteinExistence type="predicted"/>
<keyword evidence="2" id="KW-1185">Reference proteome</keyword>
<evidence type="ECO:0000313" key="1">
    <source>
        <dbReference type="EMBL" id="GAA2000873.1"/>
    </source>
</evidence>